<feature type="region of interest" description="Disordered" evidence="1">
    <location>
        <begin position="228"/>
        <end position="380"/>
    </location>
</feature>
<dbReference type="RefSeq" id="XP_005773201.1">
    <property type="nucleotide sequence ID" value="XM_005773144.1"/>
</dbReference>
<feature type="compositionally biased region" description="Pro residues" evidence="1">
    <location>
        <begin position="277"/>
        <end position="286"/>
    </location>
</feature>
<sequence length="709" mass="75716">MCRGRRRQGARQGAAPLLPRRRPLRARPHQGGAGAAAAPVSRQERTHLLAQERDAAQVGQAAHRGGGAGDRAGGARPRRVDLRGAPQERHDRGQGARRRPLRSVRPADPQVYLPRAAGGDVPARRRAVPLSDQNLFGGRRHVDGAAGTLAAQPARPLCAGSARDGRVRLPLPPARLRARVDKLDAVLARPVHAQGGVWRERHKVVGGRYVRGDVGAAVAARVRLHAPRGRGRAAARDVLHLPQRAVGGGGPAGRGAPRVPDDAGDARPGRVLSRPPASVPAPPARPPPRRLQLHRAAAAALARRRKQLGAAPARRPPPPRRAAQERATEPDARRAHRPAHADRVPRHVHLADGARDPHRLQEPERGRQASAGGVEGGGRHSLLARAPHAVLLGRRPLAAAPLRARAPEAALRARAARDPHVLRPAAAQRLRQRRHPPLPRPDADADPRQARRVALPAAARPPPPRVARVPAVGGRAVRAPEAPVAVAAVGRAARVADALGRLEPRDRLVRPSRDRLVRPSPRQVARAAGHRDALHAARAVPARAVPARAVRQPARRQGDVLAGVRAGGRPLVRRVAVRGGRDGAAQARLRPKGPGLRGGQPDAVPPRQPKAARLVALHARVDPPEVRGAGQEPLVVARRIPQPRRQPLHPRHRAAPVAPRGLAGRRRRQLVPRGRRLRHRAARVHCRRPRGDRGPVPRVGACGAAPAGL</sequence>
<reference evidence="2" key="2">
    <citation type="submission" date="2024-10" db="UniProtKB">
        <authorList>
            <consortium name="EnsemblProtists"/>
        </authorList>
    </citation>
    <scope>IDENTIFICATION</scope>
</reference>
<feature type="region of interest" description="Disordered" evidence="1">
    <location>
        <begin position="1"/>
        <end position="117"/>
    </location>
</feature>
<accession>A0A0D3JB87</accession>
<organism evidence="2 3">
    <name type="scientific">Emiliania huxleyi (strain CCMP1516)</name>
    <dbReference type="NCBI Taxonomy" id="280463"/>
    <lineage>
        <taxon>Eukaryota</taxon>
        <taxon>Haptista</taxon>
        <taxon>Haptophyta</taxon>
        <taxon>Prymnesiophyceae</taxon>
        <taxon>Isochrysidales</taxon>
        <taxon>Noelaerhabdaceae</taxon>
        <taxon>Emiliania</taxon>
    </lineage>
</organism>
<dbReference type="HOGENOM" id="CLU_389631_0_0_1"/>
<feature type="compositionally biased region" description="Basic and acidic residues" evidence="1">
    <location>
        <begin position="259"/>
        <end position="268"/>
    </location>
</feature>
<feature type="compositionally biased region" description="Basic and acidic residues" evidence="1">
    <location>
        <begin position="42"/>
        <end position="55"/>
    </location>
</feature>
<dbReference type="Proteomes" id="UP000013827">
    <property type="component" value="Unassembled WGS sequence"/>
</dbReference>
<evidence type="ECO:0000313" key="3">
    <source>
        <dbReference type="Proteomes" id="UP000013827"/>
    </source>
</evidence>
<dbReference type="PaxDb" id="2903-EOD20772"/>
<evidence type="ECO:0000256" key="1">
    <source>
        <dbReference type="SAM" id="MobiDB-lite"/>
    </source>
</evidence>
<dbReference type="EnsemblProtists" id="EOD20772">
    <property type="protein sequence ID" value="EOD20772"/>
    <property type="gene ID" value="EMIHUDRAFT_458515"/>
</dbReference>
<feature type="region of interest" description="Disordered" evidence="1">
    <location>
        <begin position="579"/>
        <end position="607"/>
    </location>
</feature>
<feature type="region of interest" description="Disordered" evidence="1">
    <location>
        <begin position="410"/>
        <end position="448"/>
    </location>
</feature>
<feature type="compositionally biased region" description="Basic and acidic residues" evidence="1">
    <location>
        <begin position="322"/>
        <end position="367"/>
    </location>
</feature>
<dbReference type="KEGG" id="ehx:EMIHUDRAFT_458515"/>
<keyword evidence="3" id="KW-1185">Reference proteome</keyword>
<dbReference type="GeneID" id="17266316"/>
<proteinExistence type="predicted"/>
<feature type="compositionally biased region" description="Low complexity" evidence="1">
    <location>
        <begin position="579"/>
        <end position="594"/>
    </location>
</feature>
<reference evidence="3" key="1">
    <citation type="journal article" date="2013" name="Nature">
        <title>Pan genome of the phytoplankton Emiliania underpins its global distribution.</title>
        <authorList>
            <person name="Read B.A."/>
            <person name="Kegel J."/>
            <person name="Klute M.J."/>
            <person name="Kuo A."/>
            <person name="Lefebvre S.C."/>
            <person name="Maumus F."/>
            <person name="Mayer C."/>
            <person name="Miller J."/>
            <person name="Monier A."/>
            <person name="Salamov A."/>
            <person name="Young J."/>
            <person name="Aguilar M."/>
            <person name="Claverie J.M."/>
            <person name="Frickenhaus S."/>
            <person name="Gonzalez K."/>
            <person name="Herman E.K."/>
            <person name="Lin Y.C."/>
            <person name="Napier J."/>
            <person name="Ogata H."/>
            <person name="Sarno A.F."/>
            <person name="Shmutz J."/>
            <person name="Schroeder D."/>
            <person name="de Vargas C."/>
            <person name="Verret F."/>
            <person name="von Dassow P."/>
            <person name="Valentin K."/>
            <person name="Van de Peer Y."/>
            <person name="Wheeler G."/>
            <person name="Dacks J.B."/>
            <person name="Delwiche C.F."/>
            <person name="Dyhrman S.T."/>
            <person name="Glockner G."/>
            <person name="John U."/>
            <person name="Richards T."/>
            <person name="Worden A.Z."/>
            <person name="Zhang X."/>
            <person name="Grigoriev I.V."/>
            <person name="Allen A.E."/>
            <person name="Bidle K."/>
            <person name="Borodovsky M."/>
            <person name="Bowler C."/>
            <person name="Brownlee C."/>
            <person name="Cock J.M."/>
            <person name="Elias M."/>
            <person name="Gladyshev V.N."/>
            <person name="Groth M."/>
            <person name="Guda C."/>
            <person name="Hadaegh A."/>
            <person name="Iglesias-Rodriguez M.D."/>
            <person name="Jenkins J."/>
            <person name="Jones B.M."/>
            <person name="Lawson T."/>
            <person name="Leese F."/>
            <person name="Lindquist E."/>
            <person name="Lobanov A."/>
            <person name="Lomsadze A."/>
            <person name="Malik S.B."/>
            <person name="Marsh M.E."/>
            <person name="Mackinder L."/>
            <person name="Mock T."/>
            <person name="Mueller-Roeber B."/>
            <person name="Pagarete A."/>
            <person name="Parker M."/>
            <person name="Probert I."/>
            <person name="Quesneville H."/>
            <person name="Raines C."/>
            <person name="Rensing S.A."/>
            <person name="Riano-Pachon D.M."/>
            <person name="Richier S."/>
            <person name="Rokitta S."/>
            <person name="Shiraiwa Y."/>
            <person name="Soanes D.M."/>
            <person name="van der Giezen M."/>
            <person name="Wahlund T.M."/>
            <person name="Williams B."/>
            <person name="Wilson W."/>
            <person name="Wolfe G."/>
            <person name="Wurch L.L."/>
        </authorList>
    </citation>
    <scope>NUCLEOTIDE SEQUENCE</scope>
</reference>
<dbReference type="OMA" id="GVWRERH"/>
<evidence type="ECO:0000313" key="2">
    <source>
        <dbReference type="EnsemblProtists" id="EOD20772"/>
    </source>
</evidence>
<feature type="compositionally biased region" description="Basic and acidic residues" evidence="1">
    <location>
        <begin position="78"/>
        <end position="94"/>
    </location>
</feature>
<dbReference type="AlphaFoldDB" id="A0A0D3JB87"/>
<feature type="compositionally biased region" description="Basic residues" evidence="1">
    <location>
        <begin position="19"/>
        <end position="28"/>
    </location>
</feature>
<name>A0A0D3JB87_EMIH1</name>
<protein>
    <submittedName>
        <fullName evidence="2">Uncharacterized protein</fullName>
    </submittedName>
</protein>